<evidence type="ECO:0000313" key="1">
    <source>
        <dbReference type="EMBL" id="CAK0828496.1"/>
    </source>
</evidence>
<sequence>MGGVHAGFGGCCILQNCRDREGVPQLSVFQRLDDTDFFEDGAIGRFDSESVLFQEALGSLGSFYSHPKTVVLMLTHLPADYDDSSVYTSSGNAAPFFDRGWCFFESSLATLTKLPGNLVDLGPAAWCAPKGGTRALVSGAARRPAPVLPDALDAELQSKSFTNGREDRPRVAELYRSAFVQRLLATEALTYVGLGWGDDEAQPGWPT</sequence>
<proteinExistence type="predicted"/>
<evidence type="ECO:0000313" key="2">
    <source>
        <dbReference type="Proteomes" id="UP001189429"/>
    </source>
</evidence>
<dbReference type="EMBL" id="CAUYUJ010010069">
    <property type="protein sequence ID" value="CAK0828496.1"/>
    <property type="molecule type" value="Genomic_DNA"/>
</dbReference>
<reference evidence="1" key="1">
    <citation type="submission" date="2023-10" db="EMBL/GenBank/DDBJ databases">
        <authorList>
            <person name="Chen Y."/>
            <person name="Shah S."/>
            <person name="Dougan E. K."/>
            <person name="Thang M."/>
            <person name="Chan C."/>
        </authorList>
    </citation>
    <scope>NUCLEOTIDE SEQUENCE [LARGE SCALE GENOMIC DNA]</scope>
</reference>
<name>A0ABN9SBI1_9DINO</name>
<protein>
    <submittedName>
        <fullName evidence="1">Uncharacterized protein</fullName>
    </submittedName>
</protein>
<organism evidence="1 2">
    <name type="scientific">Prorocentrum cordatum</name>
    <dbReference type="NCBI Taxonomy" id="2364126"/>
    <lineage>
        <taxon>Eukaryota</taxon>
        <taxon>Sar</taxon>
        <taxon>Alveolata</taxon>
        <taxon>Dinophyceae</taxon>
        <taxon>Prorocentrales</taxon>
        <taxon>Prorocentraceae</taxon>
        <taxon>Prorocentrum</taxon>
    </lineage>
</organism>
<accession>A0ABN9SBI1</accession>
<comment type="caution">
    <text evidence="1">The sequence shown here is derived from an EMBL/GenBank/DDBJ whole genome shotgun (WGS) entry which is preliminary data.</text>
</comment>
<gene>
    <name evidence="1" type="ORF">PCOR1329_LOCUS27700</name>
</gene>
<keyword evidence="2" id="KW-1185">Reference proteome</keyword>
<dbReference type="Proteomes" id="UP001189429">
    <property type="component" value="Unassembled WGS sequence"/>
</dbReference>